<feature type="region of interest" description="Disordered" evidence="1">
    <location>
        <begin position="638"/>
        <end position="701"/>
    </location>
</feature>
<dbReference type="InterPro" id="IPR038765">
    <property type="entry name" value="Papain-like_cys_pep_sf"/>
</dbReference>
<dbReference type="Proteomes" id="UP000249464">
    <property type="component" value="Unassembled WGS sequence"/>
</dbReference>
<accession>A0A2X0N5R3</accession>
<organism evidence="2 3">
    <name type="scientific">Microbotryum silenes-dioicae</name>
    <dbReference type="NCBI Taxonomy" id="796604"/>
    <lineage>
        <taxon>Eukaryota</taxon>
        <taxon>Fungi</taxon>
        <taxon>Dikarya</taxon>
        <taxon>Basidiomycota</taxon>
        <taxon>Pucciniomycotina</taxon>
        <taxon>Microbotryomycetes</taxon>
        <taxon>Microbotryales</taxon>
        <taxon>Microbotryaceae</taxon>
        <taxon>Microbotryum</taxon>
    </lineage>
</organism>
<evidence type="ECO:0000313" key="2">
    <source>
        <dbReference type="EMBL" id="SGY78906.1"/>
    </source>
</evidence>
<name>A0A2X0N5R3_9BASI</name>
<dbReference type="SUPFAM" id="SSF54001">
    <property type="entry name" value="Cysteine proteinases"/>
    <property type="match status" value="1"/>
</dbReference>
<feature type="compositionally biased region" description="Polar residues" evidence="1">
    <location>
        <begin position="663"/>
        <end position="689"/>
    </location>
</feature>
<dbReference type="EMBL" id="FQNC01000048">
    <property type="protein sequence ID" value="SGY78906.1"/>
    <property type="molecule type" value="Genomic_DNA"/>
</dbReference>
<reference evidence="2 3" key="1">
    <citation type="submission" date="2016-11" db="EMBL/GenBank/DDBJ databases">
        <authorList>
            <person name="Jaros S."/>
            <person name="Januszkiewicz K."/>
            <person name="Wedrychowicz H."/>
        </authorList>
    </citation>
    <scope>NUCLEOTIDE SEQUENCE [LARGE SCALE GENOMIC DNA]</scope>
</reference>
<dbReference type="Gene3D" id="3.40.395.10">
    <property type="entry name" value="Adenoviral Proteinase, Chain A"/>
    <property type="match status" value="1"/>
</dbReference>
<sequence>MRAFVCSKFGHNPAKAMIPALAVLPTHAGSRAVLATHVPFWAFTALTTFPPVDAIAVLLTREPTGGTCNARSLSGLHCVVDVSLPASVAAFTTCRDRCVPHSQDYLPADEVADREFNLAGRSQLLAARYETLDVAHYEPFAVLCTNRGPPKAQPEAHFFFFDILRTQNPENRRGASQKIDILGRNTLGPILAYPEQPTASLWARLSKRASRCSRLNKSLAIFADHFSSVAHDEMIPCLFLDEDQNYYLHDDDFDRSSPLTNMTVAELLAFDVAPADASLHIELSKDEPTQYSNLPYPTLQTRDAFLATDALINARKQGYRSLAVGSTCLPLGADRLWSEYDRAKDVQSWALRAQRWMDKIIVINEIDRNRIAVARRILNGLQWQEQDGLLPLPLLASGTSLVYLLRFLSQQLAYSRLYPGHDWLGEAAVNLSIESVLRAGRVQNPDFETSYGLIPSTVISLVMARPPDSDPHSVFKACFFGPPNQYRNLIELGDCMRNTPTPKSIWFLPLCSDSHWVLARINMHKRTWSVINSLSATPITAATRTAVLTLFKFLKLDIKNEFPHTPKAEQQEDSYSCWPATINAVETEVLGIGSFNAARAHMSRLRQFCRLSSLVGAVEDPKEIESIVATGAKLKAKSGRGSAAGTLSSKSTSAESGKAATIKPTNQRVASSSKNPPTSRLQTTFTKASKPTKARELTPEEHMTWARDHPPLFRRFAEKVEDLCPGSNVDVNNPKYVRCGRCYVLVPMAALLCKARFQLHLGNKKCVNLQPISNFFRPIASGSTATSPSLGPCPGLTSETAMHYLSSTAAQGGGAPPRRTLCLRLYPKFGKRPMTEFERKEVDKLEANEWKWRNDHRAPRIISVNCRKYSARDSINKDGPSLPCEECARLPKDSSCRAALRRQYAAGATRKYTNKKYVAGDTLLSAIYRRHHGLEEILDDNGQGAVYLRFAQGVASGEFDGANILEGLVKAATVKHARMVKGKSMRGFVRSEALRDFEQAMALASPMALRVLQATIGASTSRKLQMRLGLDKSNMDRVCAKLEADGLTFNLHVDDTKCRSRMRTTPYYSEDLSLERELRTKGIFRHELIGSIGPPRIYETPGELPEMFSGPDPPVAGTKIRAYMIAPNDVGSPAQVFAAFVIGETTNAEDATEQLHSVIQELIKRCVAHLLVFISADGAASEGVLQRNVAVLLRDQGGAVAQTGSRNASSYTLPSPDPDGVFPEITISTVNVAGTPIVFCRDEKRLAKCLRNAIDSGARLLFGGLGCIAYQDMLTILGGLESRRTLSRRDVTKNSTPMRSYISSYVASYTMPSRTGRFSPLNVSGCCSLSDIRSRRGMTLSEVAPDLALTRSSPKKRLMGSGRWLTQRLLSSATTEIFGRKNRSFPGGMAQKWWSTSSGVYARLIRQATGKVTALLELMRKFKTEAAGSRQGYHYTYNDLDDLDLVAMRTYPSDGDISLTSFAAANTARELLSGLRMWEPVQRIASNRRNQGPQPDILVEDVLAHGTTVQDLEDHHPTKEDQGLLRTELLDSALDGMRRSTCQGVVKLDPNEREAVDRAIRSLAALDFDVEAALLDVQIAYDEADRQAEERYVLETTEKANSSLRPIPTHLKLPPLVDARDTSFSLNWASLIAHRAAHECSHLRAVLLKGRPMELNDTSRGEAGLEISNTEQGRSAVHSRVLKGLVQSMGPSRFEDIAGTARSFRWTGGGQVARALTTNEIQKNAYIEDGRIQEKLPERDKQYGALAQSYPHFGSLDGAVTAATPLEIGSLICFGLKRGMHSLSCDQTAYYGEEALSIGIGTFDNKPLQPRHARLVGSTLKCRRTGASPHQENMLFHTPH</sequence>
<protein>
    <submittedName>
        <fullName evidence="2">BQ5605_C008g04987 protein</fullName>
    </submittedName>
</protein>
<proteinExistence type="predicted"/>
<gene>
    <name evidence="2" type="primary">BQ5605_C008g04987</name>
    <name evidence="2" type="ORF">BQ5605_C008G04987</name>
</gene>
<evidence type="ECO:0000256" key="1">
    <source>
        <dbReference type="SAM" id="MobiDB-lite"/>
    </source>
</evidence>
<evidence type="ECO:0000313" key="3">
    <source>
        <dbReference type="Proteomes" id="UP000249464"/>
    </source>
</evidence>
<feature type="compositionally biased region" description="Polar residues" evidence="1">
    <location>
        <begin position="645"/>
        <end position="655"/>
    </location>
</feature>
<dbReference type="STRING" id="796604.A0A2X0N5R3"/>
<keyword evidence="3" id="KW-1185">Reference proteome</keyword>